<accession>A0ABQ7G0I6</accession>
<dbReference type="EMBL" id="MU070358">
    <property type="protein sequence ID" value="KAF5828121.1"/>
    <property type="molecule type" value="Genomic_DNA"/>
</dbReference>
<evidence type="ECO:0000256" key="1">
    <source>
        <dbReference type="SAM" id="MobiDB-lite"/>
    </source>
</evidence>
<comment type="caution">
    <text evidence="2">The sequence shown here is derived from an EMBL/GenBank/DDBJ whole genome shotgun (WGS) entry which is preliminary data.</text>
</comment>
<gene>
    <name evidence="2" type="ORF">DUNSADRAFT_18173</name>
</gene>
<feature type="compositionally biased region" description="Polar residues" evidence="1">
    <location>
        <begin position="158"/>
        <end position="167"/>
    </location>
</feature>
<feature type="compositionally biased region" description="Low complexity" evidence="1">
    <location>
        <begin position="91"/>
        <end position="111"/>
    </location>
</feature>
<proteinExistence type="predicted"/>
<protein>
    <recommendedName>
        <fullName evidence="4">Encoded protein</fullName>
    </recommendedName>
</protein>
<keyword evidence="3" id="KW-1185">Reference proteome</keyword>
<feature type="region of interest" description="Disordered" evidence="1">
    <location>
        <begin position="1"/>
        <end position="31"/>
    </location>
</feature>
<evidence type="ECO:0000313" key="3">
    <source>
        <dbReference type="Proteomes" id="UP000815325"/>
    </source>
</evidence>
<feature type="non-terminal residue" evidence="2">
    <location>
        <position position="220"/>
    </location>
</feature>
<reference evidence="2" key="1">
    <citation type="submission" date="2017-08" db="EMBL/GenBank/DDBJ databases">
        <authorList>
            <person name="Polle J.E."/>
            <person name="Barry K."/>
            <person name="Cushman J."/>
            <person name="Schmutz J."/>
            <person name="Tran D."/>
            <person name="Hathwaick L.T."/>
            <person name="Yim W.C."/>
            <person name="Jenkins J."/>
            <person name="Mckie-Krisberg Z.M."/>
            <person name="Prochnik S."/>
            <person name="Lindquist E."/>
            <person name="Dockter R.B."/>
            <person name="Adam C."/>
            <person name="Molina H."/>
            <person name="Bunkerborg J."/>
            <person name="Jin E."/>
            <person name="Buchheim M."/>
            <person name="Magnuson J."/>
        </authorList>
    </citation>
    <scope>NUCLEOTIDE SEQUENCE</scope>
    <source>
        <strain evidence="2">CCAP 19/18</strain>
    </source>
</reference>
<name>A0ABQ7G0I6_DUNSA</name>
<organism evidence="2 3">
    <name type="scientific">Dunaliella salina</name>
    <name type="common">Green alga</name>
    <name type="synonym">Protococcus salinus</name>
    <dbReference type="NCBI Taxonomy" id="3046"/>
    <lineage>
        <taxon>Eukaryota</taxon>
        <taxon>Viridiplantae</taxon>
        <taxon>Chlorophyta</taxon>
        <taxon>core chlorophytes</taxon>
        <taxon>Chlorophyceae</taxon>
        <taxon>CS clade</taxon>
        <taxon>Chlamydomonadales</taxon>
        <taxon>Dunaliellaceae</taxon>
        <taxon>Dunaliella</taxon>
    </lineage>
</organism>
<evidence type="ECO:0008006" key="4">
    <source>
        <dbReference type="Google" id="ProtNLM"/>
    </source>
</evidence>
<evidence type="ECO:0000313" key="2">
    <source>
        <dbReference type="EMBL" id="KAF5828121.1"/>
    </source>
</evidence>
<feature type="region of interest" description="Disordered" evidence="1">
    <location>
        <begin position="55"/>
        <end position="167"/>
    </location>
</feature>
<sequence>MKRGLQAPVSKAGVTKKPEQAPKQDPCTLHDLCPEDKQKVARLLKQVVELGQENRALKEAQAHGGPLQPGSSKTAAQNAGGDVKTQQTDRGSNSAASSSSPGHLAAAGHAHSLTEHESSTPSHLAASDPARQTEPRSQQQGLHRQAGPAEPAGLADAHTTTAHSPNAHTANVHTANTHIANPHTGAKTLPVLQADTSRTAAPLGVANGGMESGDAIAAVN</sequence>
<dbReference type="Proteomes" id="UP000815325">
    <property type="component" value="Unassembled WGS sequence"/>
</dbReference>